<reference evidence="1 2" key="1">
    <citation type="journal article" date="2016" name="Mol. Biol. Evol.">
        <title>Comparative Genomics of Early-Diverging Mushroom-Forming Fungi Provides Insights into the Origins of Lignocellulose Decay Capabilities.</title>
        <authorList>
            <person name="Nagy L.G."/>
            <person name="Riley R."/>
            <person name="Tritt A."/>
            <person name="Adam C."/>
            <person name="Daum C."/>
            <person name="Floudas D."/>
            <person name="Sun H."/>
            <person name="Yadav J.S."/>
            <person name="Pangilinan J."/>
            <person name="Larsson K.H."/>
            <person name="Matsuura K."/>
            <person name="Barry K."/>
            <person name="Labutti K."/>
            <person name="Kuo R."/>
            <person name="Ohm R.A."/>
            <person name="Bhattacharya S.S."/>
            <person name="Shirouzu T."/>
            <person name="Yoshinaga Y."/>
            <person name="Martin F.M."/>
            <person name="Grigoriev I.V."/>
            <person name="Hibbett D.S."/>
        </authorList>
    </citation>
    <scope>NUCLEOTIDE SEQUENCE [LARGE SCALE GENOMIC DNA]</scope>
    <source>
        <strain evidence="1 2">HHB12029</strain>
    </source>
</reference>
<evidence type="ECO:0000313" key="1">
    <source>
        <dbReference type="EMBL" id="KZV87530.1"/>
    </source>
</evidence>
<dbReference type="AlphaFoldDB" id="A0A165ERI3"/>
<dbReference type="OrthoDB" id="2897020at2759"/>
<accession>A0A165ERI3</accession>
<proteinExistence type="predicted"/>
<dbReference type="InterPro" id="IPR011047">
    <property type="entry name" value="Quinoprotein_ADH-like_sf"/>
</dbReference>
<protein>
    <recommendedName>
        <fullName evidence="3">WD40 repeat-like protein</fullName>
    </recommendedName>
</protein>
<organism evidence="1 2">
    <name type="scientific">Exidia glandulosa HHB12029</name>
    <dbReference type="NCBI Taxonomy" id="1314781"/>
    <lineage>
        <taxon>Eukaryota</taxon>
        <taxon>Fungi</taxon>
        <taxon>Dikarya</taxon>
        <taxon>Basidiomycota</taxon>
        <taxon>Agaricomycotina</taxon>
        <taxon>Agaricomycetes</taxon>
        <taxon>Auriculariales</taxon>
        <taxon>Exidiaceae</taxon>
        <taxon>Exidia</taxon>
    </lineage>
</organism>
<sequence>MTARLSSTVYGAFYRIYVHDSYVLTFGPEETSTVLWTLSRDRRLLENPKALTILPYPEGIPPVFDVSRGLVAVAKRGARPHTLHVFDFTTGNPIRTLSLYGLVDGIRMPYSSKQGRGLMGTEKDGVPCVLVVDVAGNGWIEGTAHIPPDLPTGRDGPSPQLNAVHISDDGDIVCAYTPAFHLGSMKCLTLLRWFDVPDEATLPVCRMDLPVRLEDGNHISLSCSTPLGVDAFLVCAFEIVAGFMDSSSTRQSVLRAIDTRTLGVRWEAQSLSGEVFRVHHHPDRGVVIAFGSMDAREGAGPSVPVLYIAALDANTGSLLRCERINHLAQDVDIRLCTLAGDVVVLVCENGTVSITPVNDFLTRGLARHGETEKLVVQSPLGDENIDFTLVHAAVSTSSVMIATPNTLNVISW</sequence>
<evidence type="ECO:0008006" key="3">
    <source>
        <dbReference type="Google" id="ProtNLM"/>
    </source>
</evidence>
<name>A0A165ERI3_EXIGL</name>
<dbReference type="Proteomes" id="UP000077266">
    <property type="component" value="Unassembled WGS sequence"/>
</dbReference>
<evidence type="ECO:0000313" key="2">
    <source>
        <dbReference type="Proteomes" id="UP000077266"/>
    </source>
</evidence>
<gene>
    <name evidence="1" type="ORF">EXIGLDRAFT_723624</name>
</gene>
<dbReference type="EMBL" id="KV426122">
    <property type="protein sequence ID" value="KZV87530.1"/>
    <property type="molecule type" value="Genomic_DNA"/>
</dbReference>
<dbReference type="SUPFAM" id="SSF50998">
    <property type="entry name" value="Quinoprotein alcohol dehydrogenase-like"/>
    <property type="match status" value="1"/>
</dbReference>
<dbReference type="InParanoid" id="A0A165ERI3"/>
<keyword evidence="2" id="KW-1185">Reference proteome</keyword>